<dbReference type="HOGENOM" id="CLU_008719_1_1_1"/>
<dbReference type="STRING" id="1442369.A0A0D2G3S8"/>
<dbReference type="OrthoDB" id="4525710at2759"/>
<reference evidence="4 5" key="1">
    <citation type="submission" date="2015-01" db="EMBL/GenBank/DDBJ databases">
        <title>The Genome Sequence of Rhinocladiella mackenzie CBS 650.93.</title>
        <authorList>
            <consortium name="The Broad Institute Genomics Platform"/>
            <person name="Cuomo C."/>
            <person name="de Hoog S."/>
            <person name="Gorbushina A."/>
            <person name="Stielow B."/>
            <person name="Teixiera M."/>
            <person name="Abouelleil A."/>
            <person name="Chapman S.B."/>
            <person name="Priest M."/>
            <person name="Young S.K."/>
            <person name="Wortman J."/>
            <person name="Nusbaum C."/>
            <person name="Birren B."/>
        </authorList>
    </citation>
    <scope>NUCLEOTIDE SEQUENCE [LARGE SCALE GENOMIC DNA]</scope>
    <source>
        <strain evidence="4 5">CBS 650.93</strain>
    </source>
</reference>
<evidence type="ECO:0000256" key="1">
    <source>
        <dbReference type="ARBA" id="ARBA00004123"/>
    </source>
</evidence>
<name>A0A0D2G3S8_9EURO</name>
<dbReference type="GO" id="GO:0005634">
    <property type="term" value="C:nucleus"/>
    <property type="evidence" value="ECO:0007669"/>
    <property type="project" value="UniProtKB-SubCell"/>
</dbReference>
<evidence type="ECO:0000313" key="4">
    <source>
        <dbReference type="EMBL" id="KIX09272.1"/>
    </source>
</evidence>
<dbReference type="GO" id="GO:0045944">
    <property type="term" value="P:positive regulation of transcription by RNA polymerase II"/>
    <property type="evidence" value="ECO:0007669"/>
    <property type="project" value="TreeGrafter"/>
</dbReference>
<dbReference type="AlphaFoldDB" id="A0A0D2G3S8"/>
<evidence type="ECO:0000313" key="5">
    <source>
        <dbReference type="Proteomes" id="UP000053617"/>
    </source>
</evidence>
<dbReference type="InterPro" id="IPR021858">
    <property type="entry name" value="Fun_TF"/>
</dbReference>
<dbReference type="GO" id="GO:0003700">
    <property type="term" value="F:DNA-binding transcription factor activity"/>
    <property type="evidence" value="ECO:0007669"/>
    <property type="project" value="TreeGrafter"/>
</dbReference>
<dbReference type="Proteomes" id="UP000053617">
    <property type="component" value="Unassembled WGS sequence"/>
</dbReference>
<dbReference type="PANTHER" id="PTHR37534">
    <property type="entry name" value="TRANSCRIPTIONAL ACTIVATOR PROTEIN UGA3"/>
    <property type="match status" value="1"/>
</dbReference>
<keyword evidence="5" id="KW-1185">Reference proteome</keyword>
<comment type="subcellular location">
    <subcellularLocation>
        <location evidence="1">Nucleus</location>
    </subcellularLocation>
</comment>
<feature type="region of interest" description="Disordered" evidence="3">
    <location>
        <begin position="264"/>
        <end position="284"/>
    </location>
</feature>
<dbReference type="GeneID" id="25288422"/>
<accession>A0A0D2G3S8</accession>
<sequence>MAGAHTPSPALMDPASTSKAHVDLLHSDEMPSRTTYANVFPRLQPPSGHGIHSLSFSTTANADRLPNSRIQFRPLIKQPVLADPSGVEPRLKAILVRYYTEHLAHWFDLCDPLRHFATVVPLRARNSRPLMNAIFTVSARHLVRSSMHRDDSGIVFWQGNVLPELNEEKAVHFHNECIRELLQLSMDPDQVHNENLLAAAIILRTDEEMDVLCREDDDSGGGQVFLSLIYAYINAQVPSIAPFLHQSPITVFHSFSRDAIRAASERGPGPQTAYTPTAPGSELIAPSPAWMPPYDRITDSSIPRTTSQANPLRQACFWVACRQEVYASFIKQRPIILPLSRCGGLRELSPCEDHIWAMRMVVFCADVLNLCYGSSDSGNTKTPPLYADVDHWRRLQERDTAICATMPSSFEPTYYSASNLEAGECFPDVWYQESWHATGIAHMDLARILLTVFDPFLPRLGIGNVAAMRERDRLLRYIVLHLCGIAVSNWRSPPNSINAFVAIAMCGELFTDRREQTALLALLDSIQREFAYPTASIANELKETWTKI</sequence>
<evidence type="ECO:0000256" key="2">
    <source>
        <dbReference type="ARBA" id="ARBA00023242"/>
    </source>
</evidence>
<protein>
    <submittedName>
        <fullName evidence="4">Uncharacterized protein</fullName>
    </submittedName>
</protein>
<dbReference type="PANTHER" id="PTHR37534:SF2">
    <property type="entry name" value="N-ACETYLTRANSFERASE DOMAIN-CONTAINING PROTEIN"/>
    <property type="match status" value="1"/>
</dbReference>
<dbReference type="GO" id="GO:0000976">
    <property type="term" value="F:transcription cis-regulatory region binding"/>
    <property type="evidence" value="ECO:0007669"/>
    <property type="project" value="TreeGrafter"/>
</dbReference>
<evidence type="ECO:0000256" key="3">
    <source>
        <dbReference type="SAM" id="MobiDB-lite"/>
    </source>
</evidence>
<gene>
    <name evidence="4" type="ORF">Z518_00351</name>
</gene>
<dbReference type="EMBL" id="KN847475">
    <property type="protein sequence ID" value="KIX09272.1"/>
    <property type="molecule type" value="Genomic_DNA"/>
</dbReference>
<dbReference type="VEuPathDB" id="FungiDB:Z518_00351"/>
<dbReference type="RefSeq" id="XP_013276408.1">
    <property type="nucleotide sequence ID" value="XM_013420954.1"/>
</dbReference>
<organism evidence="4 5">
    <name type="scientific">Rhinocladiella mackenziei CBS 650.93</name>
    <dbReference type="NCBI Taxonomy" id="1442369"/>
    <lineage>
        <taxon>Eukaryota</taxon>
        <taxon>Fungi</taxon>
        <taxon>Dikarya</taxon>
        <taxon>Ascomycota</taxon>
        <taxon>Pezizomycotina</taxon>
        <taxon>Eurotiomycetes</taxon>
        <taxon>Chaetothyriomycetidae</taxon>
        <taxon>Chaetothyriales</taxon>
        <taxon>Herpotrichiellaceae</taxon>
        <taxon>Rhinocladiella</taxon>
    </lineage>
</organism>
<dbReference type="Pfam" id="PF11951">
    <property type="entry name" value="Fungal_trans_2"/>
    <property type="match status" value="1"/>
</dbReference>
<keyword evidence="2" id="KW-0539">Nucleus</keyword>
<proteinExistence type="predicted"/>